<proteinExistence type="predicted"/>
<accession>A0A0M3IG44</accession>
<sequence length="38" mass="4848">MVLYRRQHCSIHRVFLHPFYRLQQRLLPIRQKQPLVLY</sequence>
<protein>
    <submittedName>
        <fullName evidence="2">Quaking_NLS domain-containing protein</fullName>
    </submittedName>
</protein>
<evidence type="ECO:0000313" key="1">
    <source>
        <dbReference type="Proteomes" id="UP000036681"/>
    </source>
</evidence>
<name>A0A0M3IG44_ASCLU</name>
<keyword evidence="1" id="KW-1185">Reference proteome</keyword>
<dbReference type="WBParaSite" id="ALUE_0001723801-mRNA-1">
    <property type="protein sequence ID" value="ALUE_0001723801-mRNA-1"/>
    <property type="gene ID" value="ALUE_0001723801"/>
</dbReference>
<evidence type="ECO:0000313" key="2">
    <source>
        <dbReference type="WBParaSite" id="ALUE_0001723801-mRNA-1"/>
    </source>
</evidence>
<dbReference type="Proteomes" id="UP000036681">
    <property type="component" value="Unplaced"/>
</dbReference>
<organism evidence="1 2">
    <name type="scientific">Ascaris lumbricoides</name>
    <name type="common">Giant roundworm</name>
    <dbReference type="NCBI Taxonomy" id="6252"/>
    <lineage>
        <taxon>Eukaryota</taxon>
        <taxon>Metazoa</taxon>
        <taxon>Ecdysozoa</taxon>
        <taxon>Nematoda</taxon>
        <taxon>Chromadorea</taxon>
        <taxon>Rhabditida</taxon>
        <taxon>Spirurina</taxon>
        <taxon>Ascaridomorpha</taxon>
        <taxon>Ascaridoidea</taxon>
        <taxon>Ascarididae</taxon>
        <taxon>Ascaris</taxon>
    </lineage>
</organism>
<dbReference type="AlphaFoldDB" id="A0A0M3IG44"/>
<reference evidence="2" key="1">
    <citation type="submission" date="2017-02" db="UniProtKB">
        <authorList>
            <consortium name="WormBaseParasite"/>
        </authorList>
    </citation>
    <scope>IDENTIFICATION</scope>
</reference>